<reference evidence="1 2" key="1">
    <citation type="submission" date="2023-01" db="EMBL/GenBank/DDBJ databases">
        <title>Bacillus changyiensis sp. nov., isolated from a coastal deposit.</title>
        <authorList>
            <person name="Xiao G."/>
            <person name="Lai Q."/>
            <person name="Hu Z."/>
            <person name="Shao Z."/>
        </authorList>
    </citation>
    <scope>NUCLEOTIDE SEQUENCE [LARGE SCALE GENOMIC DNA]</scope>
    <source>
        <strain evidence="1 2">CLL-7-23</strain>
    </source>
</reference>
<gene>
    <name evidence="1" type="ORF">PJ311_05560</name>
</gene>
<protein>
    <submittedName>
        <fullName evidence="1">Uncharacterized protein</fullName>
    </submittedName>
</protein>
<evidence type="ECO:0000313" key="1">
    <source>
        <dbReference type="EMBL" id="MDA7026081.1"/>
    </source>
</evidence>
<evidence type="ECO:0000313" key="2">
    <source>
        <dbReference type="Proteomes" id="UP001211894"/>
    </source>
</evidence>
<name>A0ABT4X1C3_9BACI</name>
<dbReference type="RefSeq" id="WP_271339935.1">
    <property type="nucleotide sequence ID" value="NZ_JAQKAB010000003.1"/>
</dbReference>
<accession>A0ABT4X1C3</accession>
<dbReference type="EMBL" id="JAQKAB010000003">
    <property type="protein sequence ID" value="MDA7026081.1"/>
    <property type="molecule type" value="Genomic_DNA"/>
</dbReference>
<keyword evidence="2" id="KW-1185">Reference proteome</keyword>
<proteinExistence type="predicted"/>
<organism evidence="1 2">
    <name type="scientific">Bacillus changyiensis</name>
    <dbReference type="NCBI Taxonomy" id="3004103"/>
    <lineage>
        <taxon>Bacteria</taxon>
        <taxon>Bacillati</taxon>
        <taxon>Bacillota</taxon>
        <taxon>Bacilli</taxon>
        <taxon>Bacillales</taxon>
        <taxon>Bacillaceae</taxon>
        <taxon>Bacillus</taxon>
    </lineage>
</organism>
<dbReference type="Proteomes" id="UP001211894">
    <property type="component" value="Unassembled WGS sequence"/>
</dbReference>
<comment type="caution">
    <text evidence="1">The sequence shown here is derived from an EMBL/GenBank/DDBJ whole genome shotgun (WGS) entry which is preliminary data.</text>
</comment>
<sequence>MESVLVYGADEFFGLSFCEHLMEEDVNVDVVLAETNDETKQLFLDERLMWLARNEKFRLVEQHDITDYEQVFIQYTGVDLGKIQQPIVLFIYENQLIKEELKECAEQIQTIALPKMYGPWNVTEIDKKSLVDHFFVDDVAAQLANFTRRKKLSSIEFEKITTEQEAFAKIEEWKKQISTIFDNMN</sequence>